<keyword evidence="2" id="KW-0472">Membrane</keyword>
<dbReference type="AlphaFoldDB" id="A0A498D844"/>
<evidence type="ECO:0000313" key="4">
    <source>
        <dbReference type="Proteomes" id="UP000270219"/>
    </source>
</evidence>
<evidence type="ECO:0000313" key="3">
    <source>
        <dbReference type="EMBL" id="RLL45017.1"/>
    </source>
</evidence>
<sequence>MENYIKVSTIMLTQGNITDITINNEETIVEAITKSEILNESNLRQIFNIGAWLLIIHCIIVLLFCFRSFTSTVSSSVVVQSDLESSSNSPSYDLTGNQIRQPPSNY</sequence>
<organism evidence="3 4">
    <name type="scientific">Oceanobacillus piezotolerans</name>
    <dbReference type="NCBI Taxonomy" id="2448030"/>
    <lineage>
        <taxon>Bacteria</taxon>
        <taxon>Bacillati</taxon>
        <taxon>Bacillota</taxon>
        <taxon>Bacilli</taxon>
        <taxon>Bacillales</taxon>
        <taxon>Bacillaceae</taxon>
        <taxon>Oceanobacillus</taxon>
    </lineage>
</organism>
<accession>A0A498D844</accession>
<keyword evidence="2" id="KW-0812">Transmembrane</keyword>
<feature type="transmembrane region" description="Helical" evidence="2">
    <location>
        <begin position="46"/>
        <end position="66"/>
    </location>
</feature>
<dbReference type="RefSeq" id="WP_121522606.1">
    <property type="nucleotide sequence ID" value="NZ_RCHR01000003.1"/>
</dbReference>
<keyword evidence="2" id="KW-1133">Transmembrane helix</keyword>
<name>A0A498D844_9BACI</name>
<comment type="caution">
    <text evidence="3">The sequence shown here is derived from an EMBL/GenBank/DDBJ whole genome shotgun (WGS) entry which is preliminary data.</text>
</comment>
<evidence type="ECO:0000256" key="2">
    <source>
        <dbReference type="SAM" id="Phobius"/>
    </source>
</evidence>
<keyword evidence="4" id="KW-1185">Reference proteome</keyword>
<dbReference type="Proteomes" id="UP000270219">
    <property type="component" value="Unassembled WGS sequence"/>
</dbReference>
<proteinExistence type="predicted"/>
<gene>
    <name evidence="3" type="ORF">D8M04_09085</name>
</gene>
<dbReference type="EMBL" id="RCHR01000003">
    <property type="protein sequence ID" value="RLL45017.1"/>
    <property type="molecule type" value="Genomic_DNA"/>
</dbReference>
<feature type="region of interest" description="Disordered" evidence="1">
    <location>
        <begin position="82"/>
        <end position="106"/>
    </location>
</feature>
<feature type="compositionally biased region" description="Polar residues" evidence="1">
    <location>
        <begin position="88"/>
        <end position="106"/>
    </location>
</feature>
<protein>
    <submittedName>
        <fullName evidence="3">Uncharacterized protein</fullName>
    </submittedName>
</protein>
<evidence type="ECO:0000256" key="1">
    <source>
        <dbReference type="SAM" id="MobiDB-lite"/>
    </source>
</evidence>
<reference evidence="3 4" key="1">
    <citation type="submission" date="2018-10" db="EMBL/GenBank/DDBJ databases">
        <title>Oceanobacillus sp. YLB-02 draft genome.</title>
        <authorList>
            <person name="Yu L."/>
        </authorList>
    </citation>
    <scope>NUCLEOTIDE SEQUENCE [LARGE SCALE GENOMIC DNA]</scope>
    <source>
        <strain evidence="3 4">YLB-02</strain>
    </source>
</reference>